<feature type="non-terminal residue" evidence="2">
    <location>
        <position position="1"/>
    </location>
</feature>
<keyword evidence="1" id="KW-0812">Transmembrane</keyword>
<dbReference type="AlphaFoldDB" id="A0AAV5W588"/>
<keyword evidence="3" id="KW-1185">Reference proteome</keyword>
<feature type="transmembrane region" description="Helical" evidence="1">
    <location>
        <begin position="43"/>
        <end position="62"/>
    </location>
</feature>
<keyword evidence="1" id="KW-1133">Transmembrane helix</keyword>
<reference evidence="2" key="1">
    <citation type="submission" date="2023-10" db="EMBL/GenBank/DDBJ databases">
        <title>Genome assembly of Pristionchus species.</title>
        <authorList>
            <person name="Yoshida K."/>
            <person name="Sommer R.J."/>
        </authorList>
    </citation>
    <scope>NUCLEOTIDE SEQUENCE</scope>
    <source>
        <strain evidence="2">RS5133</strain>
    </source>
</reference>
<name>A0AAV5W588_9BILA</name>
<protein>
    <recommendedName>
        <fullName evidence="4">MARVEL domain-containing protein</fullName>
    </recommendedName>
</protein>
<evidence type="ECO:0000313" key="3">
    <source>
        <dbReference type="Proteomes" id="UP001432322"/>
    </source>
</evidence>
<keyword evidence="1" id="KW-0472">Membrane</keyword>
<dbReference type="EMBL" id="BTSY01000005">
    <property type="protein sequence ID" value="GMT27109.1"/>
    <property type="molecule type" value="Genomic_DNA"/>
</dbReference>
<proteinExistence type="predicted"/>
<evidence type="ECO:0000256" key="1">
    <source>
        <dbReference type="SAM" id="Phobius"/>
    </source>
</evidence>
<comment type="caution">
    <text evidence="2">The sequence shown here is derived from an EMBL/GenBank/DDBJ whole genome shotgun (WGS) entry which is preliminary data.</text>
</comment>
<evidence type="ECO:0000313" key="2">
    <source>
        <dbReference type="EMBL" id="GMT27109.1"/>
    </source>
</evidence>
<feature type="non-terminal residue" evidence="2">
    <location>
        <position position="110"/>
    </location>
</feature>
<evidence type="ECO:0008006" key="4">
    <source>
        <dbReference type="Google" id="ProtNLM"/>
    </source>
</evidence>
<dbReference type="Proteomes" id="UP001432322">
    <property type="component" value="Unassembled WGS sequence"/>
</dbReference>
<accession>A0AAV5W588</accession>
<sequence>SVPYEEPRLCRLRVILVARILFIFALVLSVIEMFFCTTDAATIALSLEIISFVGTLILLAVFQTAISARSVNWMVPVLMLDAYNAILPVAQLVIAILTATQANTFMCRQV</sequence>
<feature type="transmembrane region" description="Helical" evidence="1">
    <location>
        <begin position="82"/>
        <end position="100"/>
    </location>
</feature>
<feature type="transmembrane region" description="Helical" evidence="1">
    <location>
        <begin position="12"/>
        <end position="31"/>
    </location>
</feature>
<organism evidence="2 3">
    <name type="scientific">Pristionchus fissidentatus</name>
    <dbReference type="NCBI Taxonomy" id="1538716"/>
    <lineage>
        <taxon>Eukaryota</taxon>
        <taxon>Metazoa</taxon>
        <taxon>Ecdysozoa</taxon>
        <taxon>Nematoda</taxon>
        <taxon>Chromadorea</taxon>
        <taxon>Rhabditida</taxon>
        <taxon>Rhabditina</taxon>
        <taxon>Diplogasteromorpha</taxon>
        <taxon>Diplogasteroidea</taxon>
        <taxon>Neodiplogasteridae</taxon>
        <taxon>Pristionchus</taxon>
    </lineage>
</organism>
<gene>
    <name evidence="2" type="ORF">PFISCL1PPCAC_18406</name>
</gene>